<feature type="active site" description="Glycyl thioester intermediate" evidence="7">
    <location>
        <position position="3232"/>
    </location>
</feature>
<evidence type="ECO:0000313" key="11">
    <source>
        <dbReference type="EMBL" id="CAK9440605.1"/>
    </source>
</evidence>
<protein>
    <recommendedName>
        <fullName evidence="3">HECT-type E3 ubiquitin transferase</fullName>
        <ecNumber evidence="3">2.3.2.26</ecNumber>
    </recommendedName>
</protein>
<dbReference type="EC" id="2.3.2.26" evidence="3"/>
<dbReference type="Gene3D" id="3.30.2410.10">
    <property type="entry name" value="Hect, E3 ligase catalytic domain"/>
    <property type="match status" value="1"/>
</dbReference>
<feature type="coiled-coil region" evidence="8">
    <location>
        <begin position="2286"/>
        <end position="2331"/>
    </location>
</feature>
<dbReference type="Gene3D" id="3.30.2160.10">
    <property type="entry name" value="Hect, E3 ligase catalytic domain"/>
    <property type="match status" value="1"/>
</dbReference>
<dbReference type="InterPro" id="IPR035983">
    <property type="entry name" value="Hect_E3_ubiquitin_ligase"/>
</dbReference>
<dbReference type="EMBL" id="OZ022409">
    <property type="protein sequence ID" value="CAK9440605.1"/>
    <property type="molecule type" value="Genomic_DNA"/>
</dbReference>
<evidence type="ECO:0000256" key="2">
    <source>
        <dbReference type="ARBA" id="ARBA00004906"/>
    </source>
</evidence>
<dbReference type="SMART" id="SM00119">
    <property type="entry name" value="HECTc"/>
    <property type="match status" value="1"/>
</dbReference>
<feature type="compositionally biased region" description="Acidic residues" evidence="9">
    <location>
        <begin position="1908"/>
        <end position="1930"/>
    </location>
</feature>
<evidence type="ECO:0000256" key="1">
    <source>
        <dbReference type="ARBA" id="ARBA00000885"/>
    </source>
</evidence>
<feature type="region of interest" description="Disordered" evidence="9">
    <location>
        <begin position="1595"/>
        <end position="1636"/>
    </location>
</feature>
<comment type="similarity">
    <text evidence="6">Belongs to the UPL family. TOM1/PTR1 subfamily.</text>
</comment>
<feature type="compositionally biased region" description="Basic residues" evidence="9">
    <location>
        <begin position="2008"/>
        <end position="2022"/>
    </location>
</feature>
<dbReference type="CDD" id="cd00078">
    <property type="entry name" value="HECTc"/>
    <property type="match status" value="1"/>
</dbReference>
<gene>
    <name evidence="11" type="ORF">LODBEIA_P46400</name>
</gene>
<proteinExistence type="inferred from homology"/>
<feature type="compositionally biased region" description="Acidic residues" evidence="9">
    <location>
        <begin position="1962"/>
        <end position="1973"/>
    </location>
</feature>
<feature type="region of interest" description="Disordered" evidence="9">
    <location>
        <begin position="2428"/>
        <end position="2461"/>
    </location>
</feature>
<reference evidence="11 12" key="1">
    <citation type="submission" date="2024-03" db="EMBL/GenBank/DDBJ databases">
        <authorList>
            <person name="Brejova B."/>
        </authorList>
    </citation>
    <scope>NUCLEOTIDE SEQUENCE [LARGE SCALE GENOMIC DNA]</scope>
    <source>
        <strain evidence="11 12">CBS 14171</strain>
    </source>
</reference>
<name>A0ABP0ZTG9_9ASCO</name>
<feature type="compositionally biased region" description="Acidic residues" evidence="9">
    <location>
        <begin position="2140"/>
        <end position="2152"/>
    </location>
</feature>
<feature type="compositionally biased region" description="Acidic residues" evidence="9">
    <location>
        <begin position="2059"/>
        <end position="2117"/>
    </location>
</feature>
<dbReference type="InterPro" id="IPR016024">
    <property type="entry name" value="ARM-type_fold"/>
</dbReference>
<evidence type="ECO:0000256" key="8">
    <source>
        <dbReference type="SAM" id="Coils"/>
    </source>
</evidence>
<dbReference type="InterPro" id="IPR000569">
    <property type="entry name" value="HECT_dom"/>
</dbReference>
<keyword evidence="8" id="KW-0175">Coiled coil</keyword>
<organism evidence="11 12">
    <name type="scientific">Lodderomyces beijingensis</name>
    <dbReference type="NCBI Taxonomy" id="1775926"/>
    <lineage>
        <taxon>Eukaryota</taxon>
        <taxon>Fungi</taxon>
        <taxon>Dikarya</taxon>
        <taxon>Ascomycota</taxon>
        <taxon>Saccharomycotina</taxon>
        <taxon>Pichiomycetes</taxon>
        <taxon>Debaryomycetaceae</taxon>
        <taxon>Candida/Lodderomyces clade</taxon>
        <taxon>Lodderomyces</taxon>
    </lineage>
</organism>
<feature type="region of interest" description="Disordered" evidence="9">
    <location>
        <begin position="1962"/>
        <end position="2157"/>
    </location>
</feature>
<evidence type="ECO:0000256" key="3">
    <source>
        <dbReference type="ARBA" id="ARBA00012485"/>
    </source>
</evidence>
<keyword evidence="5 7" id="KW-0833">Ubl conjugation pathway</keyword>
<dbReference type="InterPro" id="IPR010314">
    <property type="entry name" value="E3_Ub_ligase_DUF913"/>
</dbReference>
<dbReference type="SUPFAM" id="SSF56204">
    <property type="entry name" value="Hect, E3 ligase catalytic domain"/>
    <property type="match status" value="1"/>
</dbReference>
<dbReference type="GeneID" id="92209836"/>
<dbReference type="InterPro" id="IPR050409">
    <property type="entry name" value="E3_ubiq-protein_ligase"/>
</dbReference>
<dbReference type="Proteomes" id="UP001497383">
    <property type="component" value="Chromosome 5"/>
</dbReference>
<dbReference type="InterPro" id="IPR025527">
    <property type="entry name" value="HUWE1/Rev1_UBM"/>
</dbReference>
<feature type="compositionally biased region" description="Acidic residues" evidence="9">
    <location>
        <begin position="2037"/>
        <end position="2051"/>
    </location>
</feature>
<evidence type="ECO:0000256" key="4">
    <source>
        <dbReference type="ARBA" id="ARBA00022679"/>
    </source>
</evidence>
<dbReference type="PANTHER" id="PTHR11254:SF67">
    <property type="entry name" value="E3 UBIQUITIN-PROTEIN LIGASE HUWE1"/>
    <property type="match status" value="1"/>
</dbReference>
<feature type="compositionally biased region" description="Acidic residues" evidence="9">
    <location>
        <begin position="1980"/>
        <end position="2001"/>
    </location>
</feature>
<feature type="region of interest" description="Disordered" evidence="9">
    <location>
        <begin position="1905"/>
        <end position="1949"/>
    </location>
</feature>
<dbReference type="Pfam" id="PF06012">
    <property type="entry name" value="DUF908"/>
    <property type="match status" value="1"/>
</dbReference>
<sequence length="3265" mass="369080">MEMTQPVQNLLKDLTSASESEFPEKLMANLVWNRARGDLIHWIPVLNRIDEILAKYIMEHDLEDEYPKLRLIPAREVYVITACLSFTKTLLKNCADHSIYSSAERIYALINTPTVDVRLKALEVAVLLGERLTYNTTPKLSPSKATKTKVLQLAKSYPPLVPSDCEERRVEEERSKDTNDRVSIVGDHYNFVDTLNPHKAIPKKWKSINFQYYKSALSYQKDTESSPQKPQDAKFDKVVVEGMQTFAIPEESVAKMSLEQVFARGSESIPKSSWFDFAIAAEIAKSFNDQSRDAFELRNKLTQIKCYATAFSCSVLTNQATSSELLEAEPYIFSFLVDAVSPENKAIVPEGVFAAAMKTLDCISMKKAWGGDIIRCMGGNVSHGVLFQCLRQIRELVTTDQASYNEDAHMPFFSMLSNMIKTKNLLPWLSSGGLLAELTQFLGIDSRYKWTCSAVAHLLALYLSYSPESLDSFISNNGFPLLIESIRREVALHISRPQYDMARLGECPQYSTIPIRHVNYLKNLMKLVADLLNSDHGDRLRNLFDSPILDSFNKIVTHPSMFGPQILASTIDSVFYIIHNEPTAFSILNEASVIDTILDNYESLFLPSSQLIMSLAEVLGAISLNNAGLKKVIDKQSIPIFYKSFYNLKIAKVLVESDDATNLGCSFDELGRHYSSLKPIILQQTIELVEKMPAYVDCLIQGVQLYTSPEGSLYTGKDDPTPIEQSEQQPDAKPIESRTNVEYTFMLDALYFFLGGLFQDSGQWGPDAMQKIEFKSWIKALASKNAPFDYFLSNGFSSLLGILKYFDEDDPEYGLPVIIEELVASLSGELVSKYINFQGEASFFTQIDAQQATVLLQELSKINVLLFALTEIYINLGLVNDRIRQILEYYGQNEKLAEMLCKFLSRSIVEETVIRMNTPDKVLTLTSTFPNDSPPLQVHVAEPSKKEKDFPPAGTSAKFKNTLQLRMLNYYYQSCIPLILAATVRACIPRRHDHQIAQSRRAGIEILLWVAQGINAAFGQKFHNQYIQQSYLLGMSNVVSYILSQKERGKDIVYLPFAIALLQFGFYKKVNEAAVSLWDALLTMDPHDVETTSNLKYISAAPSSIVRNALNQMFIIYARVVNSDTLASISHIRSYFHSGYSSNVESELLSSFLIQVRGDALDLLVKLISPHSKIFASGKESASISVKNIPTSLVDQLIKIAGEIFSGKKEIENTDFVPFDPKLTCPPEDQMAYLISLGMSESQADHYFDHHKNVSELGKGIPMSCPIFSDIKAADWKNFADELKSDDVDFSVNLPRFKKAAEIVSARKEVWSIGMWVDIAEKFPAATAAVADLFATVRESQVFEYLADRIQPDLAKSKLSLYLHLVSLIFRDGIIDHAFSEKLDKLFGPGSITDESVNEAYFPYLVSIFEQKVVFEGVHSADSLSKGGTGEDTTKIVTDMEHVKIGVFDQIQRLTDVSNGKSANSLARVLALYTKHPDYARRVSELPILSSLMKFIGDESGDKSAIESMRTSMALIFRGSFETREVITRYMSHEIEVSLGSRGFKQSKNLRAMLKDNLSLVFREPEILTNVVANQTIIENYDGIRPLQGEIKITKAKAPSTDPPADIEMTDSAATNASSNPNPNSANPNANPNTATHSGAIINLLMSELMEVSKKDWVSDPENAETKEEEEEKKPEVDFFANRNFTHVCFLLQTIAELLGSYKQAKFDFLTFSRKNHGEIKLRTTSLNFFLHQLIPTHPFESSGSESERRRAVSSLAKIALMSLVSSPILDVGKEPNPRKEDPDLALIRRFAADLLIKVMRDTSALNSLAKIRYGKLFDLFDLTGSLISSKYRESLGPLLDKESTKQDTFYLTKVYTEKEVPNVLTSLVSEFDLNYPEIEKVVKAALKSITSMGKNKVDFEQLFTEEGQADADEDDIVPDDENEERDETPDLFRNSTLGMYDLEVDSEDDFYDEEGALEVVMSDEEIDSEDASDLSAIDSGDEDEDDDGEDEEDDDGEGGDIEMHDHVHVHRHGHGHGHGHHHDHDNESYSEGSEGSLDDIEIIDELDLDSASDHEEFYSDGDDDVVADIAVDDDDDGGDGDGDDPDGYSEEEDSSDYDEDELDGWIEQLEGDEPLNNDEGPEHRPTSSHLRRSGAGEHSDDEEDSEGDFSDMESRSGFELRMVTPDNGLRRIFNQAAFTNLDRHANSALSMLVDGLFRERNFRGSIEIQNEDGRNAPTSLGRLFENMMHIGHASGKQSDHSHSFHVKSTIERWADALAMFNPPEKDLMVEKLVPAIVSRVEDKSVEAYNAKREEIEKIRKEREEKRMKEMEEERKRLEEEAKQREENAANAPSREPVFVRIGDRDVDISGTDIDRDYIEALPEDMREEVLASYVRERRANASTSTSDSREIDPDFLNALPGNIRDEILQQESFARRYAALEEAREDFEDAVDNADERESSTTGDRQSRRPSMVAEKQQPRKSGKIFFTPLVDKQGIASIVRLLFSTLSIPQREQIYQALHYMCHSKESRVEIIDLILSVLHDGFTTSRSLQRVYSQVHSRAGGKDVKVKTPVNTTPISVGIQLIEAVDYLLERSGHLRYFLVAEHENQFLVKKGAKKPPKEHRFQINYLLKLLENKLLAEDQTFSDILARVLQVSTRPLAGFKNLSGGSAPPFPAPYVPDENFRLIVKILTANDCSNTTFRRTISTMQNFSVLENAQKLFTIELSEQAADYGRKIIADLNKLTNELVSDGKSSAKSFSSFSAHSSDQAKLLRVLTALDYMYENKEKEQVSDGEIEELTNLYRKLSLGTLWDALSDCLRILEKKPELTNIANALLPLIESLMVVCKHGKVSDQVRDTSKYEVKKVDFTKEPIESLFFSFTDEHKKILNQMVRGNPNLMSGPFGMLVKNPRVLEFDNKKSYFDRKLHTDKKERTKMSIDVRRDQVFLDSYRSLFFKSKDEFKNSKLEITFKGELGIDAGGVTREWYQVLSRQMFNPDYALFTPVVSDESTFHPNRTSYINPEHLSFFKFIGRIIGKAIFDNCYLDCHFSRAVYKRILGQPQSLKDMETLDLEYYKSLLWMLENDITDVITETFSVETDDYGEHKIIDLIENGKDIPVTEENKQDYVKKVVEYKLQTSVEEQMENFLIGFHEIIPKNLVAIFDEKELELLISGLPDIDVNDWQTHTRYNNYSPSSEQIQWFWRAVKSFDKEEKARLIQFATGTSKIPLAGWKEVKFNIHRDYGSTDRLPSSHTCFNQIDLPTYTDYETLRGSLLMAITEGHEGFGLA</sequence>
<evidence type="ECO:0000256" key="5">
    <source>
        <dbReference type="ARBA" id="ARBA00022786"/>
    </source>
</evidence>
<keyword evidence="4" id="KW-0808">Transferase</keyword>
<evidence type="ECO:0000313" key="12">
    <source>
        <dbReference type="Proteomes" id="UP001497383"/>
    </source>
</evidence>
<dbReference type="Pfam" id="PF00632">
    <property type="entry name" value="HECT"/>
    <property type="match status" value="1"/>
</dbReference>
<dbReference type="PROSITE" id="PS50237">
    <property type="entry name" value="HECT"/>
    <property type="match status" value="1"/>
</dbReference>
<accession>A0ABP0ZTG9</accession>
<dbReference type="InterPro" id="IPR010309">
    <property type="entry name" value="E3_Ub_ligase_DUF908"/>
</dbReference>
<evidence type="ECO:0000256" key="9">
    <source>
        <dbReference type="SAM" id="MobiDB-lite"/>
    </source>
</evidence>
<evidence type="ECO:0000256" key="6">
    <source>
        <dbReference type="ARBA" id="ARBA00034494"/>
    </source>
</evidence>
<dbReference type="RefSeq" id="XP_066831578.1">
    <property type="nucleotide sequence ID" value="XM_066974884.1"/>
</dbReference>
<evidence type="ECO:0000259" key="10">
    <source>
        <dbReference type="PROSITE" id="PS50237"/>
    </source>
</evidence>
<dbReference type="SUPFAM" id="SSF48371">
    <property type="entry name" value="ARM repeat"/>
    <property type="match status" value="1"/>
</dbReference>
<dbReference type="Pfam" id="PF14377">
    <property type="entry name" value="UBM"/>
    <property type="match status" value="2"/>
</dbReference>
<feature type="domain" description="HECT" evidence="10">
    <location>
        <begin position="2936"/>
        <end position="3265"/>
    </location>
</feature>
<comment type="pathway">
    <text evidence="2">Protein modification; protein ubiquitination.</text>
</comment>
<comment type="catalytic activity">
    <reaction evidence="1">
        <text>S-ubiquitinyl-[E2 ubiquitin-conjugating enzyme]-L-cysteine + [acceptor protein]-L-lysine = [E2 ubiquitin-conjugating enzyme]-L-cysteine + N(6)-ubiquitinyl-[acceptor protein]-L-lysine.</text>
        <dbReference type="EC" id="2.3.2.26"/>
    </reaction>
</comment>
<keyword evidence="12" id="KW-1185">Reference proteome</keyword>
<dbReference type="PANTHER" id="PTHR11254">
    <property type="entry name" value="HECT DOMAIN UBIQUITIN-PROTEIN LIGASE"/>
    <property type="match status" value="1"/>
</dbReference>
<evidence type="ECO:0000256" key="7">
    <source>
        <dbReference type="PROSITE-ProRule" id="PRU00104"/>
    </source>
</evidence>
<dbReference type="Pfam" id="PF06025">
    <property type="entry name" value="DUF913"/>
    <property type="match status" value="1"/>
</dbReference>
<feature type="compositionally biased region" description="Low complexity" evidence="9">
    <location>
        <begin position="1612"/>
        <end position="1636"/>
    </location>
</feature>
<dbReference type="Gene3D" id="3.90.1750.10">
    <property type="entry name" value="Hect, E3 ligase catalytic domains"/>
    <property type="match status" value="1"/>
</dbReference>
<feature type="region of interest" description="Disordered" evidence="9">
    <location>
        <begin position="711"/>
        <end position="734"/>
    </location>
</feature>